<dbReference type="InterPro" id="IPR002921">
    <property type="entry name" value="Fungal_lipase-type"/>
</dbReference>
<dbReference type="Pfam" id="PF01764">
    <property type="entry name" value="Lipase_3"/>
    <property type="match status" value="1"/>
</dbReference>
<dbReference type="AlphaFoldDB" id="A0A9W9EM25"/>
<dbReference type="GO" id="GO:0017000">
    <property type="term" value="P:antibiotic biosynthetic process"/>
    <property type="evidence" value="ECO:0007669"/>
    <property type="project" value="UniProtKB-ARBA"/>
</dbReference>
<name>A0A9W9EM25_9EURO</name>
<sequence>MASLLAFLCIFGFSFWTSTNAWDESKWTVSNELFDSLEELARLVDISYCVGTTGIQKPFQCLSHCAEFPDLELVTTWNTGVLLSDSCGYVALSHPPSPKRILVAFRGTYSLTNTIIDLLAYPQSYVPYPGDSHDQRNGTKLPSAPRCENCTVHAGFMTSWLNTRSVVLSSVSAAREKFPDYEVTLVGHSLGGAVAALAGLEMRLKGWDPQVTSFGEPMVGNGAFVQFLNQHFQLSSKHSKATSDSPRDKHLRFRRVTHVGDPVPLLPLQEWDYEAHAGEIFISKQDLPPSIEDLQPCVGNCDPRCIAGPETTDLLRTLKMDPSIHRPVSVSSCPPSQDDVDLETADQAKQVILGQRTSRGRSSPADCDRNQANGLLHSIHWDWSIPARYRIWQLFCAHRDYFWRIGLCIPGGDPTG</sequence>
<proteinExistence type="predicted"/>
<evidence type="ECO:0000256" key="3">
    <source>
        <dbReference type="SAM" id="SignalP"/>
    </source>
</evidence>
<dbReference type="OrthoDB" id="438440at2759"/>
<dbReference type="RefSeq" id="XP_056507739.1">
    <property type="nucleotide sequence ID" value="XM_056659446.1"/>
</dbReference>
<gene>
    <name evidence="5" type="ORF">NUU61_008921</name>
</gene>
<keyword evidence="6" id="KW-1185">Reference proteome</keyword>
<keyword evidence="1 3" id="KW-0732">Signal</keyword>
<dbReference type="InterPro" id="IPR051299">
    <property type="entry name" value="AB_hydrolase_lip/est"/>
</dbReference>
<organism evidence="5 6">
    <name type="scientific">Penicillium alfredii</name>
    <dbReference type="NCBI Taxonomy" id="1506179"/>
    <lineage>
        <taxon>Eukaryota</taxon>
        <taxon>Fungi</taxon>
        <taxon>Dikarya</taxon>
        <taxon>Ascomycota</taxon>
        <taxon>Pezizomycotina</taxon>
        <taxon>Eurotiomycetes</taxon>
        <taxon>Eurotiomycetidae</taxon>
        <taxon>Eurotiales</taxon>
        <taxon>Aspergillaceae</taxon>
        <taxon>Penicillium</taxon>
    </lineage>
</organism>
<dbReference type="GO" id="GO:0072330">
    <property type="term" value="P:monocarboxylic acid biosynthetic process"/>
    <property type="evidence" value="ECO:0007669"/>
    <property type="project" value="UniProtKB-ARBA"/>
</dbReference>
<evidence type="ECO:0000313" key="5">
    <source>
        <dbReference type="EMBL" id="KAJ5084342.1"/>
    </source>
</evidence>
<evidence type="ECO:0000313" key="6">
    <source>
        <dbReference type="Proteomes" id="UP001141434"/>
    </source>
</evidence>
<feature type="chain" id="PRO_5040835590" description="Fungal lipase-type domain-containing protein" evidence="3">
    <location>
        <begin position="22"/>
        <end position="416"/>
    </location>
</feature>
<protein>
    <recommendedName>
        <fullName evidence="4">Fungal lipase-type domain-containing protein</fullName>
    </recommendedName>
</protein>
<accession>A0A9W9EM25</accession>
<reference evidence="5" key="2">
    <citation type="journal article" date="2023" name="IMA Fungus">
        <title>Comparative genomic study of the Penicillium genus elucidates a diverse pangenome and 15 lateral gene transfer events.</title>
        <authorList>
            <person name="Petersen C."/>
            <person name="Sorensen T."/>
            <person name="Nielsen M.R."/>
            <person name="Sondergaard T.E."/>
            <person name="Sorensen J.L."/>
            <person name="Fitzpatrick D.A."/>
            <person name="Frisvad J.C."/>
            <person name="Nielsen K.L."/>
        </authorList>
    </citation>
    <scope>NUCLEOTIDE SEQUENCE</scope>
    <source>
        <strain evidence="5">IBT 34128</strain>
    </source>
</reference>
<keyword evidence="2" id="KW-0378">Hydrolase</keyword>
<dbReference type="CDD" id="cd00519">
    <property type="entry name" value="Lipase_3"/>
    <property type="match status" value="1"/>
</dbReference>
<feature type="domain" description="Fungal lipase-type" evidence="4">
    <location>
        <begin position="103"/>
        <end position="269"/>
    </location>
</feature>
<dbReference type="SUPFAM" id="SSF53474">
    <property type="entry name" value="alpha/beta-Hydrolases"/>
    <property type="match status" value="1"/>
</dbReference>
<dbReference type="GO" id="GO:0006629">
    <property type="term" value="P:lipid metabolic process"/>
    <property type="evidence" value="ECO:0007669"/>
    <property type="project" value="InterPro"/>
</dbReference>
<dbReference type="PANTHER" id="PTHR46640:SF1">
    <property type="entry name" value="FUNGAL LIPASE-LIKE DOMAIN-CONTAINING PROTEIN-RELATED"/>
    <property type="match status" value="1"/>
</dbReference>
<dbReference type="GO" id="GO:0016787">
    <property type="term" value="F:hydrolase activity"/>
    <property type="evidence" value="ECO:0007669"/>
    <property type="project" value="UniProtKB-KW"/>
</dbReference>
<dbReference type="Proteomes" id="UP001141434">
    <property type="component" value="Unassembled WGS sequence"/>
</dbReference>
<evidence type="ECO:0000259" key="4">
    <source>
        <dbReference type="Pfam" id="PF01764"/>
    </source>
</evidence>
<dbReference type="PANTHER" id="PTHR46640">
    <property type="entry name" value="TRIACYLGLYCEROL LIPASE, PUTATIVE (AFU_ORTHOLOGUE AFUA_6G06510)-RELATED"/>
    <property type="match status" value="1"/>
</dbReference>
<evidence type="ECO:0000256" key="1">
    <source>
        <dbReference type="ARBA" id="ARBA00022729"/>
    </source>
</evidence>
<feature type="signal peptide" evidence="3">
    <location>
        <begin position="1"/>
        <end position="21"/>
    </location>
</feature>
<dbReference type="InterPro" id="IPR029058">
    <property type="entry name" value="AB_hydrolase_fold"/>
</dbReference>
<evidence type="ECO:0000256" key="2">
    <source>
        <dbReference type="ARBA" id="ARBA00022801"/>
    </source>
</evidence>
<comment type="caution">
    <text evidence="5">The sequence shown here is derived from an EMBL/GenBank/DDBJ whole genome shotgun (WGS) entry which is preliminary data.</text>
</comment>
<dbReference type="Gene3D" id="3.40.50.1820">
    <property type="entry name" value="alpha/beta hydrolase"/>
    <property type="match status" value="1"/>
</dbReference>
<reference evidence="5" key="1">
    <citation type="submission" date="2022-11" db="EMBL/GenBank/DDBJ databases">
        <authorList>
            <person name="Petersen C."/>
        </authorList>
    </citation>
    <scope>NUCLEOTIDE SEQUENCE</scope>
    <source>
        <strain evidence="5">IBT 34128</strain>
    </source>
</reference>
<dbReference type="EMBL" id="JAPMSZ010000011">
    <property type="protein sequence ID" value="KAJ5084342.1"/>
    <property type="molecule type" value="Genomic_DNA"/>
</dbReference>
<dbReference type="GeneID" id="81398615"/>